<accession>A0A451GIM2</accession>
<dbReference type="SUPFAM" id="SSF57716">
    <property type="entry name" value="Glucocorticoid receptor-like (DNA-binding domain)"/>
    <property type="match status" value="1"/>
</dbReference>
<keyword evidence="1" id="KW-0689">Ribosomal protein</keyword>
<keyword evidence="1" id="KW-0934">Plastid</keyword>
<name>A0A451GIM2_9MAGN</name>
<dbReference type="GO" id="GO:0005840">
    <property type="term" value="C:ribosome"/>
    <property type="evidence" value="ECO:0007669"/>
    <property type="project" value="UniProtKB-KW"/>
</dbReference>
<dbReference type="InterPro" id="IPR043140">
    <property type="entry name" value="Ribosomal_uS14_sf"/>
</dbReference>
<sequence>MIKFYNNKIIFIYYFKKIYKYKKNKKQYCYITKKKRSILKNFLLSRYIIRIIINKYLLLSGFKKYYW</sequence>
<geneLocation type="plastid" evidence="1"/>
<reference evidence="1" key="1">
    <citation type="journal article" date="2018" name="Proc. Natl. Acad. Sci. U.S.A.">
        <title>A novel genetic code and record-setting AT-richness in the highly reduced plastid genome of the holoparasitic plant Balanophora.</title>
        <authorList>
            <person name="Su H.-J."/>
            <person name="Barkman T."/>
            <person name="Hao W."/>
            <person name="Jones S.S."/>
            <person name="Naumann J."/>
            <person name="Skippington E."/>
            <person name="Wafula E.K."/>
            <person name="Hu J.-M."/>
            <person name="Palmer J.D."/>
            <person name="dePamphilis C.W."/>
        </authorList>
    </citation>
    <scope>NUCLEOTIDE SEQUENCE</scope>
</reference>
<dbReference type="EMBL" id="KX784266">
    <property type="protein sequence ID" value="AZZ88979.1"/>
    <property type="molecule type" value="Genomic_DNA"/>
</dbReference>
<evidence type="ECO:0000313" key="1">
    <source>
        <dbReference type="EMBL" id="AZZ88979.1"/>
    </source>
</evidence>
<dbReference type="AlphaFoldDB" id="A0A451GIM2"/>
<organism evidence="1">
    <name type="scientific">Balanophora reflexa</name>
    <dbReference type="NCBI Taxonomy" id="533299"/>
    <lineage>
        <taxon>Eukaryota</taxon>
        <taxon>Viridiplantae</taxon>
        <taxon>Streptophyta</taxon>
        <taxon>Embryophyta</taxon>
        <taxon>Tracheophyta</taxon>
        <taxon>Spermatophyta</taxon>
        <taxon>Magnoliopsida</taxon>
        <taxon>eudicotyledons</taxon>
        <taxon>Gunneridae</taxon>
        <taxon>Pentapetalae</taxon>
        <taxon>Santalales</taxon>
        <taxon>Balanophoraceae</taxon>
        <taxon>Balanophora</taxon>
    </lineage>
</organism>
<gene>
    <name evidence="1" type="primary">rps14</name>
    <name evidence="1" type="ORF">Balrefpp004</name>
</gene>
<protein>
    <submittedName>
        <fullName evidence="1">Ribosomal protein S14</fullName>
    </submittedName>
</protein>
<proteinExistence type="predicted"/>
<dbReference type="Gene3D" id="4.10.830.10">
    <property type="entry name" value="30s Ribosomal Protein S14, Chain N"/>
    <property type="match status" value="1"/>
</dbReference>
<keyword evidence="1" id="KW-0687">Ribonucleoprotein</keyword>